<dbReference type="KEGG" id="bcad:DBX24_05980"/>
<evidence type="ECO:0000313" key="1">
    <source>
        <dbReference type="EMBL" id="QHN65460.1"/>
    </source>
</evidence>
<reference evidence="1 2" key="1">
    <citation type="submission" date="2018-04" db="EMBL/GenBank/DDBJ databases">
        <title>Characteristic and Complete Genome Sequencing of A Novel Member of Infective Endocarditis Causative Bacteria: Bergeyella cardium QL-PH.</title>
        <authorList>
            <person name="Pan H."/>
            <person name="Sun E."/>
            <person name="Zhang Y."/>
        </authorList>
    </citation>
    <scope>NUCLEOTIDE SEQUENCE [LARGE SCALE GENOMIC DNA]</scope>
    <source>
        <strain evidence="1 2">HPQL</strain>
    </source>
</reference>
<organism evidence="1 2">
    <name type="scientific">Bergeyella cardium</name>
    <dbReference type="NCBI Taxonomy" id="1585976"/>
    <lineage>
        <taxon>Bacteria</taxon>
        <taxon>Pseudomonadati</taxon>
        <taxon>Bacteroidota</taxon>
        <taxon>Flavobacteriia</taxon>
        <taxon>Flavobacteriales</taxon>
        <taxon>Weeksellaceae</taxon>
        <taxon>Bergeyella</taxon>
    </lineage>
</organism>
<evidence type="ECO:0000313" key="2">
    <source>
        <dbReference type="Proteomes" id="UP000464318"/>
    </source>
</evidence>
<dbReference type="OrthoDB" id="1111222at2"/>
<dbReference type="AlphaFoldDB" id="A0A6P1QXL9"/>
<dbReference type="EMBL" id="CP029149">
    <property type="protein sequence ID" value="QHN65460.1"/>
    <property type="molecule type" value="Genomic_DNA"/>
</dbReference>
<sequence length="384" mass="44807">MNKTFKIYGIILAVVLVLLALLEVNKTEVVSWKKTYGISDKNPFGLYIFSQEIDALFGSSLEKESTAPYIYYNKEKEPHNIILIQQNMDKESCKKILKQVEKGSDALIFSDEMDYFLADTLHIGTSWYDFDGASLHFTDKKLKDKAIIDKLPSRERISYITKEQQILGYATFEGKETGVNFIKVPFGKGNIYLHTEPLVLTNYSLLKGEANRQYVEKVFSYLPERKTVWFMERKLFNESTSPLRFILANPPLRYAWWLFLGGVFLFLFFNAKRKQRIIPIIEPKKNKSVEFVKSIGNLYLNEGDFQDMMSKKAQYFLNRVRTELLIDTHHLDEHFAKRLHLKTGKPLQKITEAIALIKKAQDEYAYLTKEDLVKMNEILDEILR</sequence>
<keyword evidence="2" id="KW-1185">Reference proteome</keyword>
<dbReference type="Proteomes" id="UP000464318">
    <property type="component" value="Chromosome"/>
</dbReference>
<protein>
    <submittedName>
        <fullName evidence="1">Uncharacterized protein</fullName>
    </submittedName>
</protein>
<gene>
    <name evidence="1" type="ORF">DBX24_05980</name>
</gene>
<accession>A0A6P1QXL9</accession>
<dbReference type="RefSeq" id="WP_160224281.1">
    <property type="nucleotide sequence ID" value="NZ_CP029149.1"/>
</dbReference>
<proteinExistence type="predicted"/>
<name>A0A6P1QXL9_9FLAO</name>